<protein>
    <submittedName>
        <fullName evidence="10">Neutrophilic granule protein-like</fullName>
    </submittedName>
</protein>
<dbReference type="GO" id="GO:0042742">
    <property type="term" value="P:defense response to bacterium"/>
    <property type="evidence" value="ECO:0007669"/>
    <property type="project" value="UniProtKB-KW"/>
</dbReference>
<comment type="subcellular location">
    <subcellularLocation>
        <location evidence="1">Secreted</location>
    </subcellularLocation>
</comment>
<proteinExistence type="inferred from homology"/>
<dbReference type="RefSeq" id="XP_020854967.1">
    <property type="nucleotide sequence ID" value="XM_020999308.1"/>
</dbReference>
<dbReference type="SUPFAM" id="SSF54403">
    <property type="entry name" value="Cystatin/monellin"/>
    <property type="match status" value="1"/>
</dbReference>
<keyword evidence="4" id="KW-0929">Antimicrobial</keyword>
<dbReference type="InParanoid" id="A0A6P5LAL0"/>
<keyword evidence="5 8" id="KW-0732">Signal</keyword>
<evidence type="ECO:0000313" key="9">
    <source>
        <dbReference type="Proteomes" id="UP000515140"/>
    </source>
</evidence>
<evidence type="ECO:0000256" key="8">
    <source>
        <dbReference type="SAM" id="SignalP"/>
    </source>
</evidence>
<keyword evidence="9" id="KW-1185">Reference proteome</keyword>
<dbReference type="Pfam" id="PF00666">
    <property type="entry name" value="Cathelicidins"/>
    <property type="match status" value="1"/>
</dbReference>
<evidence type="ECO:0000256" key="6">
    <source>
        <dbReference type="ARBA" id="ARBA00023022"/>
    </source>
</evidence>
<dbReference type="InterPro" id="IPR046350">
    <property type="entry name" value="Cystatin_sf"/>
</dbReference>
<reference evidence="10" key="1">
    <citation type="submission" date="2025-08" db="UniProtKB">
        <authorList>
            <consortium name="RefSeq"/>
        </authorList>
    </citation>
    <scope>IDENTIFICATION</scope>
    <source>
        <tissue evidence="10">Spleen</tissue>
    </source>
</reference>
<keyword evidence="3" id="KW-0964">Secreted</keyword>
<dbReference type="OMA" id="DGLERDC"/>
<dbReference type="InterPro" id="IPR001894">
    <property type="entry name" value="Cathelicidin-like"/>
</dbReference>
<evidence type="ECO:0000256" key="3">
    <source>
        <dbReference type="ARBA" id="ARBA00022525"/>
    </source>
</evidence>
<dbReference type="PROSITE" id="PS00947">
    <property type="entry name" value="CATHELICIDINS_2"/>
    <property type="match status" value="1"/>
</dbReference>
<evidence type="ECO:0000256" key="4">
    <source>
        <dbReference type="ARBA" id="ARBA00022529"/>
    </source>
</evidence>
<dbReference type="PANTHER" id="PTHR10206">
    <property type="entry name" value="CATHELICIDIN"/>
    <property type="match status" value="1"/>
</dbReference>
<dbReference type="GO" id="GO:0005615">
    <property type="term" value="C:extracellular space"/>
    <property type="evidence" value="ECO:0007669"/>
    <property type="project" value="TreeGrafter"/>
</dbReference>
<evidence type="ECO:0000256" key="7">
    <source>
        <dbReference type="ARBA" id="ARBA00023157"/>
    </source>
</evidence>
<comment type="similarity">
    <text evidence="2">Belongs to the cathelicidin family.</text>
</comment>
<name>A0A6P5LAL0_PHACI</name>
<feature type="chain" id="PRO_5028335275" evidence="8">
    <location>
        <begin position="20"/>
        <end position="162"/>
    </location>
</feature>
<dbReference type="PANTHER" id="PTHR10206:SF4">
    <property type="entry name" value="NEUTROPHILIC GRANULE PROTEIN"/>
    <property type="match status" value="1"/>
</dbReference>
<dbReference type="GeneID" id="110217133"/>
<dbReference type="InterPro" id="IPR018216">
    <property type="entry name" value="Cathelicidin_CS"/>
</dbReference>
<dbReference type="KEGG" id="pcw:110217133"/>
<accession>A0A6P5LAL0</accession>
<evidence type="ECO:0000313" key="10">
    <source>
        <dbReference type="RefSeq" id="XP_020854967.1"/>
    </source>
</evidence>
<keyword evidence="6" id="KW-0044">Antibiotic</keyword>
<keyword evidence="7" id="KW-1015">Disulfide bond</keyword>
<dbReference type="Gene3D" id="3.10.450.10">
    <property type="match status" value="1"/>
</dbReference>
<evidence type="ECO:0000256" key="5">
    <source>
        <dbReference type="ARBA" id="ARBA00022729"/>
    </source>
</evidence>
<evidence type="ECO:0000256" key="1">
    <source>
        <dbReference type="ARBA" id="ARBA00004613"/>
    </source>
</evidence>
<gene>
    <name evidence="10" type="primary">LOC110217133</name>
</gene>
<organism evidence="9 10">
    <name type="scientific">Phascolarctos cinereus</name>
    <name type="common">Koala</name>
    <dbReference type="NCBI Taxonomy" id="38626"/>
    <lineage>
        <taxon>Eukaryota</taxon>
        <taxon>Metazoa</taxon>
        <taxon>Chordata</taxon>
        <taxon>Craniata</taxon>
        <taxon>Vertebrata</taxon>
        <taxon>Euteleostomi</taxon>
        <taxon>Mammalia</taxon>
        <taxon>Metatheria</taxon>
        <taxon>Diprotodontia</taxon>
        <taxon>Phascolarctidae</taxon>
        <taxon>Phascolarctos</taxon>
    </lineage>
</organism>
<dbReference type="Proteomes" id="UP000515140">
    <property type="component" value="Unplaced"/>
</dbReference>
<sequence>MASTWRVLLLLGLATAVIALPRRKLTFRDASVLAARRFNGNLNEGAKYRVLVSSLQTPDSPLVLPLTFRIKETECPSSGLQNPETCAFKENGLEKNCTAKFTRLTRFGLGSVECQDVGNNNLVRFKRSASSGIIDTSSLPPKIRQIYNQAVYDTLVGILRNF</sequence>
<evidence type="ECO:0000256" key="2">
    <source>
        <dbReference type="ARBA" id="ARBA00005320"/>
    </source>
</evidence>
<feature type="signal peptide" evidence="8">
    <location>
        <begin position="1"/>
        <end position="19"/>
    </location>
</feature>
<dbReference type="AlphaFoldDB" id="A0A6P5LAL0"/>